<accession>W0ACB6</accession>
<dbReference type="PANTHER" id="PTHR43798">
    <property type="entry name" value="MONOACYLGLYCEROL LIPASE"/>
    <property type="match status" value="1"/>
</dbReference>
<dbReference type="GO" id="GO:0047372">
    <property type="term" value="F:monoacylglycerol lipase activity"/>
    <property type="evidence" value="ECO:0007669"/>
    <property type="project" value="TreeGrafter"/>
</dbReference>
<gene>
    <name evidence="3" type="ORF">NX02_11210</name>
</gene>
<dbReference type="PANTHER" id="PTHR43798:SF33">
    <property type="entry name" value="HYDROLASE, PUTATIVE (AFU_ORTHOLOGUE AFUA_2G14860)-RELATED"/>
    <property type="match status" value="1"/>
</dbReference>
<evidence type="ECO:0000313" key="4">
    <source>
        <dbReference type="Proteomes" id="UP000018851"/>
    </source>
</evidence>
<dbReference type="EMBL" id="CP006644">
    <property type="protein sequence ID" value="AHE53953.1"/>
    <property type="molecule type" value="Genomic_DNA"/>
</dbReference>
<proteinExistence type="predicted"/>
<dbReference type="HOGENOM" id="CLU_020336_2_0_5"/>
<dbReference type="PATRIC" id="fig|1123269.5.peg.2178"/>
<feature type="domain" description="AB hydrolase-1" evidence="2">
    <location>
        <begin position="70"/>
        <end position="317"/>
    </location>
</feature>
<dbReference type="STRING" id="1123269.NX02_11210"/>
<name>W0ACB6_9SPHN</name>
<dbReference type="PROSITE" id="PS51257">
    <property type="entry name" value="PROKAR_LIPOPROTEIN"/>
    <property type="match status" value="1"/>
</dbReference>
<feature type="chain" id="PRO_5004786128" description="AB hydrolase-1 domain-containing protein" evidence="1">
    <location>
        <begin position="28"/>
        <end position="333"/>
    </location>
</feature>
<evidence type="ECO:0000259" key="2">
    <source>
        <dbReference type="Pfam" id="PF00561"/>
    </source>
</evidence>
<dbReference type="InterPro" id="IPR000073">
    <property type="entry name" value="AB_hydrolase_1"/>
</dbReference>
<reference evidence="3 4" key="1">
    <citation type="submission" date="2013-07" db="EMBL/GenBank/DDBJ databases">
        <title>Completed genome of Sphingomonas sanxanigenens NX02.</title>
        <authorList>
            <person name="Ma T."/>
            <person name="Huang H."/>
            <person name="Wu M."/>
            <person name="Li X."/>
            <person name="Li G."/>
        </authorList>
    </citation>
    <scope>NUCLEOTIDE SEQUENCE [LARGE SCALE GENOMIC DNA]</scope>
    <source>
        <strain evidence="3 4">NX02</strain>
    </source>
</reference>
<dbReference type="Pfam" id="PF00561">
    <property type="entry name" value="Abhydrolase_1"/>
    <property type="match status" value="1"/>
</dbReference>
<sequence length="333" mass="36298">MPLKRRRLLSMAIFGLACAATPGAARADSMLADFDYGWPVQRHSFTSQGVAMEMAYLDVPAERPNGRTAVLLHGKNFCAGAWQGTIRALTAAGYRVIAPDQIGFCKSTKPDRYQYGLHTLAANSKTLLDALGVAKPILIGHSMGGMLAIRYALQYPDAVSQLVLVNPIGLEDWRAKGVPNATVDQLFAGERKTSAATIRAYQQRTYYAGTWRADYDRWVEMLASMYAGADGATIAWHQALTSDMVFNQPVVHELGRIAIPTVLIVGEKDNTAIGKDRSDKALAATLGDYPVLARETAKRIPGAALITYPDLGHAPQIQAPDRFHRDLLTALER</sequence>
<dbReference type="Proteomes" id="UP000018851">
    <property type="component" value="Chromosome"/>
</dbReference>
<protein>
    <recommendedName>
        <fullName evidence="2">AB hydrolase-1 domain-containing protein</fullName>
    </recommendedName>
</protein>
<evidence type="ECO:0000256" key="1">
    <source>
        <dbReference type="SAM" id="SignalP"/>
    </source>
</evidence>
<dbReference type="eggNOG" id="COG2267">
    <property type="taxonomic scope" value="Bacteria"/>
</dbReference>
<dbReference type="InterPro" id="IPR050266">
    <property type="entry name" value="AB_hydrolase_sf"/>
</dbReference>
<organism evidence="3 4">
    <name type="scientific">Sphingomonas sanxanigenens DSM 19645 = NX02</name>
    <dbReference type="NCBI Taxonomy" id="1123269"/>
    <lineage>
        <taxon>Bacteria</taxon>
        <taxon>Pseudomonadati</taxon>
        <taxon>Pseudomonadota</taxon>
        <taxon>Alphaproteobacteria</taxon>
        <taxon>Sphingomonadales</taxon>
        <taxon>Sphingomonadaceae</taxon>
        <taxon>Sphingomonas</taxon>
    </lineage>
</organism>
<dbReference type="InterPro" id="IPR006311">
    <property type="entry name" value="TAT_signal"/>
</dbReference>
<dbReference type="GO" id="GO:0046464">
    <property type="term" value="P:acylglycerol catabolic process"/>
    <property type="evidence" value="ECO:0007669"/>
    <property type="project" value="TreeGrafter"/>
</dbReference>
<evidence type="ECO:0000313" key="3">
    <source>
        <dbReference type="EMBL" id="AHE53953.1"/>
    </source>
</evidence>
<dbReference type="GO" id="GO:0016020">
    <property type="term" value="C:membrane"/>
    <property type="evidence" value="ECO:0007669"/>
    <property type="project" value="TreeGrafter"/>
</dbReference>
<dbReference type="Gene3D" id="3.40.50.1820">
    <property type="entry name" value="alpha/beta hydrolase"/>
    <property type="match status" value="1"/>
</dbReference>
<keyword evidence="4" id="KW-1185">Reference proteome</keyword>
<keyword evidence="1" id="KW-0732">Signal</keyword>
<dbReference type="PRINTS" id="PR00111">
    <property type="entry name" value="ABHYDROLASE"/>
</dbReference>
<dbReference type="KEGG" id="ssan:NX02_11210"/>
<dbReference type="InterPro" id="IPR029058">
    <property type="entry name" value="AB_hydrolase_fold"/>
</dbReference>
<dbReference type="PROSITE" id="PS51318">
    <property type="entry name" value="TAT"/>
    <property type="match status" value="1"/>
</dbReference>
<dbReference type="SUPFAM" id="SSF53474">
    <property type="entry name" value="alpha/beta-Hydrolases"/>
    <property type="match status" value="1"/>
</dbReference>
<feature type="signal peptide" evidence="1">
    <location>
        <begin position="1"/>
        <end position="27"/>
    </location>
</feature>
<dbReference type="AlphaFoldDB" id="W0ACB6"/>